<evidence type="ECO:0000313" key="2">
    <source>
        <dbReference type="Proteomes" id="UP001609175"/>
    </source>
</evidence>
<reference evidence="1 2" key="1">
    <citation type="submission" date="2024-10" db="EMBL/GenBank/DDBJ databases">
        <authorList>
            <person name="Riesco R."/>
        </authorList>
    </citation>
    <scope>NUCLEOTIDE SEQUENCE [LARGE SCALE GENOMIC DNA]</scope>
    <source>
        <strain evidence="1 2">NCIMB 15449</strain>
    </source>
</reference>
<accession>A0ABW7JMM4</accession>
<evidence type="ECO:0000313" key="1">
    <source>
        <dbReference type="EMBL" id="MFH5209058.1"/>
    </source>
</evidence>
<gene>
    <name evidence="1" type="ORF">ACHIPZ_12770</name>
</gene>
<dbReference type="Proteomes" id="UP001609175">
    <property type="component" value="Unassembled WGS sequence"/>
</dbReference>
<organism evidence="1 2">
    <name type="scientific">Antrihabitans spumae</name>
    <dbReference type="NCBI Taxonomy" id="3373370"/>
    <lineage>
        <taxon>Bacteria</taxon>
        <taxon>Bacillati</taxon>
        <taxon>Actinomycetota</taxon>
        <taxon>Actinomycetes</taxon>
        <taxon>Mycobacteriales</taxon>
        <taxon>Nocardiaceae</taxon>
        <taxon>Antrihabitans</taxon>
    </lineage>
</organism>
<dbReference type="RefSeq" id="WP_395114801.1">
    <property type="nucleotide sequence ID" value="NZ_JBIMSO010000050.1"/>
</dbReference>
<name>A0ABW7JMM4_9NOCA</name>
<comment type="caution">
    <text evidence="1">The sequence shown here is derived from an EMBL/GenBank/DDBJ whole genome shotgun (WGS) entry which is preliminary data.</text>
</comment>
<proteinExistence type="predicted"/>
<dbReference type="EMBL" id="JBIMSO010000050">
    <property type="protein sequence ID" value="MFH5209058.1"/>
    <property type="molecule type" value="Genomic_DNA"/>
</dbReference>
<protein>
    <submittedName>
        <fullName evidence="1">Uncharacterized protein</fullName>
    </submittedName>
</protein>
<sequence length="64" mass="7118">MIFSTSSPAMSGEIVVEQNTVDRGVEGSQTVGRCPHFDEFVRLRRKAEHPSIPNSIGQIVFDEK</sequence>